<reference evidence="4 5" key="1">
    <citation type="submission" date="2018-08" db="EMBL/GenBank/DDBJ databases">
        <title>Genomic Encyclopedia of Type Strains, Phase III (KMG-III): the genomes of soil and plant-associated and newly described type strains.</title>
        <authorList>
            <person name="Whitman W."/>
        </authorList>
    </citation>
    <scope>NUCLEOTIDE SEQUENCE [LARGE SCALE GENOMIC DNA]</scope>
    <source>
        <strain evidence="4 5">325-5</strain>
    </source>
</reference>
<organism evidence="4 5">
    <name type="scientific">Lutibacter oceani</name>
    <dbReference type="NCBI Taxonomy" id="1853311"/>
    <lineage>
        <taxon>Bacteria</taxon>
        <taxon>Pseudomonadati</taxon>
        <taxon>Bacteroidota</taxon>
        <taxon>Flavobacteriia</taxon>
        <taxon>Flavobacteriales</taxon>
        <taxon>Flavobacteriaceae</taxon>
        <taxon>Lutibacter</taxon>
    </lineage>
</organism>
<feature type="transmembrane region" description="Helical" evidence="2">
    <location>
        <begin position="17"/>
        <end position="38"/>
    </location>
</feature>
<keyword evidence="2" id="KW-0472">Membrane</keyword>
<name>A0A3D9RT77_9FLAO</name>
<dbReference type="CDD" id="cd05237">
    <property type="entry name" value="UDP_invert_4-6DH_SDR_e"/>
    <property type="match status" value="1"/>
</dbReference>
<proteinExistence type="inferred from homology"/>
<feature type="transmembrane region" description="Helical" evidence="2">
    <location>
        <begin position="83"/>
        <end position="103"/>
    </location>
</feature>
<dbReference type="EMBL" id="QTTQ01000009">
    <property type="protein sequence ID" value="REE83077.1"/>
    <property type="molecule type" value="Genomic_DNA"/>
</dbReference>
<dbReference type="InterPro" id="IPR003869">
    <property type="entry name" value="Polysac_CapD-like"/>
</dbReference>
<dbReference type="RefSeq" id="WP_115877762.1">
    <property type="nucleotide sequence ID" value="NZ_QTTQ01000009.1"/>
</dbReference>
<evidence type="ECO:0000313" key="4">
    <source>
        <dbReference type="EMBL" id="REE83077.1"/>
    </source>
</evidence>
<sequence length="628" mass="71200">MISSVFRELLKRNTPRWLVLIIDIYIVINTFILSYLIRFNFSFNFDTSKFIIQLPVVIVITLISFLIIGSYKGIIRHTGIKDSINVLLSSLLIFAFLIGVVMINHQFKLVSQFTIPRSIIAIHFLLNVVVLVVSRFLYKELYTLLLAGSEIEKRALIYGAGEAGMLVYSILKDDKRSKIQIIGFIDDDKRKSGSKLNGVKVYNSDKINKSFIQEKHINEIILAIQNIKPSRLLEIVDNISKLQIEVKIVPPVKSWIEGDLQAKQIKSVKIEDLLGRTPIELNNPVLYNEFNNKVILVTGSAGSIGSEIARQITNFNFTQLILIDQAESDLYNLQQFFINKNIENVISIVADVQDKERMNTIFEKYKPNLVFHAAAYKHVPFMEENPYEAVKTNVIGSKNIADISIQNKVEKFVMISTDKAVNPTNVMGATKRIAEMYINCLNKNSSTKFITTRFGNVLGSNGSVIPLFQSQIKNGGPITVTHKNITRYFMTIPEACQLVLEAGCMGKGGEIFVFDMGKSIKIYDLALNMIRLSGLKFPEEIDIKITGLRPGEKIYEELIGDSENTMPTYHDKIMIAKTASIDLIKVKQQIEDLCVFNNEINFEQTVFKMKQIVPEYISNNSTYEVLDK</sequence>
<dbReference type="SUPFAM" id="SSF53335">
    <property type="entry name" value="S-adenosyl-L-methionine-dependent methyltransferases"/>
    <property type="match status" value="1"/>
</dbReference>
<feature type="transmembrane region" description="Helical" evidence="2">
    <location>
        <begin position="50"/>
        <end position="71"/>
    </location>
</feature>
<protein>
    <submittedName>
        <fullName evidence="4">FlaA1/EpsC-like NDP-sugar epimerase</fullName>
    </submittedName>
</protein>
<dbReference type="Proteomes" id="UP000256429">
    <property type="component" value="Unassembled WGS sequence"/>
</dbReference>
<dbReference type="InterPro" id="IPR051203">
    <property type="entry name" value="Polysaccharide_Synthase-Rel"/>
</dbReference>
<feature type="domain" description="Polysaccharide biosynthesis protein CapD-like" evidence="3">
    <location>
        <begin position="295"/>
        <end position="577"/>
    </location>
</feature>
<comment type="caution">
    <text evidence="4">The sequence shown here is derived from an EMBL/GenBank/DDBJ whole genome shotgun (WGS) entry which is preliminary data.</text>
</comment>
<feature type="transmembrane region" description="Helical" evidence="2">
    <location>
        <begin position="115"/>
        <end position="134"/>
    </location>
</feature>
<dbReference type="OrthoDB" id="9803111at2"/>
<keyword evidence="2" id="KW-1133">Transmembrane helix</keyword>
<evidence type="ECO:0000313" key="5">
    <source>
        <dbReference type="Proteomes" id="UP000256429"/>
    </source>
</evidence>
<dbReference type="Pfam" id="PF02719">
    <property type="entry name" value="Polysacc_synt_2"/>
    <property type="match status" value="1"/>
</dbReference>
<keyword evidence="5" id="KW-1185">Reference proteome</keyword>
<dbReference type="PANTHER" id="PTHR43318:SF1">
    <property type="entry name" value="POLYSACCHARIDE BIOSYNTHESIS PROTEIN EPSC-RELATED"/>
    <property type="match status" value="1"/>
</dbReference>
<accession>A0A3D9RT77</accession>
<comment type="similarity">
    <text evidence="1">Belongs to the polysaccharide synthase family.</text>
</comment>
<dbReference type="PANTHER" id="PTHR43318">
    <property type="entry name" value="UDP-N-ACETYLGLUCOSAMINE 4,6-DEHYDRATASE"/>
    <property type="match status" value="1"/>
</dbReference>
<keyword evidence="2" id="KW-0812">Transmembrane</keyword>
<gene>
    <name evidence="4" type="ORF">BX611_0357</name>
</gene>
<evidence type="ECO:0000259" key="3">
    <source>
        <dbReference type="Pfam" id="PF02719"/>
    </source>
</evidence>
<dbReference type="Pfam" id="PF13727">
    <property type="entry name" value="CoA_binding_3"/>
    <property type="match status" value="1"/>
</dbReference>
<dbReference type="Gene3D" id="3.40.50.720">
    <property type="entry name" value="NAD(P)-binding Rossmann-like Domain"/>
    <property type="match status" value="2"/>
</dbReference>
<dbReference type="InterPro" id="IPR036291">
    <property type="entry name" value="NAD(P)-bd_dom_sf"/>
</dbReference>
<dbReference type="SUPFAM" id="SSF51735">
    <property type="entry name" value="NAD(P)-binding Rossmann-fold domains"/>
    <property type="match status" value="1"/>
</dbReference>
<dbReference type="AlphaFoldDB" id="A0A3D9RT77"/>
<evidence type="ECO:0000256" key="2">
    <source>
        <dbReference type="SAM" id="Phobius"/>
    </source>
</evidence>
<evidence type="ECO:0000256" key="1">
    <source>
        <dbReference type="ARBA" id="ARBA00007430"/>
    </source>
</evidence>
<dbReference type="InterPro" id="IPR029063">
    <property type="entry name" value="SAM-dependent_MTases_sf"/>
</dbReference>